<proteinExistence type="predicted"/>
<evidence type="ECO:0008006" key="3">
    <source>
        <dbReference type="Google" id="ProtNLM"/>
    </source>
</evidence>
<protein>
    <recommendedName>
        <fullName evidence="3">AraC family transcriptional regulator</fullName>
    </recommendedName>
</protein>
<sequence>MRPYRALPRIDGMAQRTVLVVLFDGVQSLDVTGPVEVFAGDEHARAVQLLTEYDPQPPYDAGSPRKAPAHLVEEFRVKSRFILT</sequence>
<gene>
    <name evidence="1" type="ORF">ADK41_13040</name>
</gene>
<comment type="caution">
    <text evidence="1">The sequence shown here is derived from an EMBL/GenBank/DDBJ whole genome shotgun (WGS) entry which is preliminary data.</text>
</comment>
<keyword evidence="2" id="KW-1185">Reference proteome</keyword>
<accession>A0A0M8QMD7</accession>
<evidence type="ECO:0000313" key="1">
    <source>
        <dbReference type="EMBL" id="KOT39736.1"/>
    </source>
</evidence>
<dbReference type="EMBL" id="LGCN01000132">
    <property type="protein sequence ID" value="KOT39736.1"/>
    <property type="molecule type" value="Genomic_DNA"/>
</dbReference>
<organism evidence="1 2">
    <name type="scientific">Streptomyces caelestis</name>
    <dbReference type="NCBI Taxonomy" id="36816"/>
    <lineage>
        <taxon>Bacteria</taxon>
        <taxon>Bacillati</taxon>
        <taxon>Actinomycetota</taxon>
        <taxon>Actinomycetes</taxon>
        <taxon>Kitasatosporales</taxon>
        <taxon>Streptomycetaceae</taxon>
        <taxon>Streptomyces</taxon>
    </lineage>
</organism>
<reference evidence="1 2" key="1">
    <citation type="submission" date="2015-07" db="EMBL/GenBank/DDBJ databases">
        <authorList>
            <person name="Noorani M."/>
        </authorList>
    </citation>
    <scope>NUCLEOTIDE SEQUENCE [LARGE SCALE GENOMIC DNA]</scope>
    <source>
        <strain evidence="1 2">NRRL B-24567</strain>
    </source>
</reference>
<evidence type="ECO:0000313" key="2">
    <source>
        <dbReference type="Proteomes" id="UP000037773"/>
    </source>
</evidence>
<name>A0A0M8QMD7_9ACTN</name>
<dbReference type="Proteomes" id="UP000037773">
    <property type="component" value="Unassembled WGS sequence"/>
</dbReference>
<dbReference type="PATRIC" id="fig|36816.3.peg.2815"/>
<dbReference type="InterPro" id="IPR029062">
    <property type="entry name" value="Class_I_gatase-like"/>
</dbReference>
<dbReference type="AlphaFoldDB" id="A0A0M8QMD7"/>
<dbReference type="Gene3D" id="3.40.50.880">
    <property type="match status" value="1"/>
</dbReference>